<dbReference type="InterPro" id="IPR023393">
    <property type="entry name" value="START-like_dom_sf"/>
</dbReference>
<evidence type="ECO:0000313" key="5">
    <source>
        <dbReference type="Proteomes" id="UP000232149"/>
    </source>
</evidence>
<feature type="domain" description="Activator of Hsp90 ATPase homologue 1/2-like C-terminal" evidence="2">
    <location>
        <begin position="24"/>
        <end position="157"/>
    </location>
</feature>
<gene>
    <name evidence="4" type="ORF">CH376_05685</name>
    <name evidence="3" type="ORF">CH380_16905</name>
</gene>
<dbReference type="EMBL" id="NPDU01000010">
    <property type="protein sequence ID" value="PJZ62975.1"/>
    <property type="molecule type" value="Genomic_DNA"/>
</dbReference>
<comment type="caution">
    <text evidence="3">The sequence shown here is derived from an EMBL/GenBank/DDBJ whole genome shotgun (WGS) entry which is preliminary data.</text>
</comment>
<protein>
    <submittedName>
        <fullName evidence="3">ATPase</fullName>
    </submittedName>
</protein>
<evidence type="ECO:0000313" key="4">
    <source>
        <dbReference type="EMBL" id="PJZ62975.1"/>
    </source>
</evidence>
<organism evidence="3 6">
    <name type="scientific">Leptospira adleri</name>
    <dbReference type="NCBI Taxonomy" id="2023186"/>
    <lineage>
        <taxon>Bacteria</taxon>
        <taxon>Pseudomonadati</taxon>
        <taxon>Spirochaetota</taxon>
        <taxon>Spirochaetia</taxon>
        <taxon>Leptospirales</taxon>
        <taxon>Leptospiraceae</taxon>
        <taxon>Leptospira</taxon>
    </lineage>
</organism>
<dbReference type="Proteomes" id="UP000232149">
    <property type="component" value="Unassembled WGS sequence"/>
</dbReference>
<dbReference type="Proteomes" id="UP000232188">
    <property type="component" value="Unassembled WGS sequence"/>
</dbReference>
<comment type="similarity">
    <text evidence="1">Belongs to the AHA1 family.</text>
</comment>
<proteinExistence type="inferred from homology"/>
<evidence type="ECO:0000313" key="3">
    <source>
        <dbReference type="EMBL" id="PJZ52113.1"/>
    </source>
</evidence>
<dbReference type="EMBL" id="NPDV01000016">
    <property type="protein sequence ID" value="PJZ52113.1"/>
    <property type="molecule type" value="Genomic_DNA"/>
</dbReference>
<name>A0A2M9YKN3_9LEPT</name>
<evidence type="ECO:0000256" key="1">
    <source>
        <dbReference type="ARBA" id="ARBA00006817"/>
    </source>
</evidence>
<evidence type="ECO:0000259" key="2">
    <source>
        <dbReference type="Pfam" id="PF08327"/>
    </source>
</evidence>
<sequence length="167" mass="18984">MNTTGNLKLVPKGDLEIEMTREFNASRKMVFETLTKPEYVRRWLLGPPGWSMVVCEIDLKVGGKYRYFWKHEDGRTMGMGGIYQEIQKPERIVHTEVFDESWYSGESLITTVLIEKNGKTFMTATLKYESIAARDSVIHSPMESGVSASYERLDGILSSATFPGETK</sequence>
<reference evidence="5 6" key="1">
    <citation type="submission" date="2017-07" db="EMBL/GenBank/DDBJ databases">
        <title>Leptospira spp. isolated from tropical soils.</title>
        <authorList>
            <person name="Thibeaux R."/>
            <person name="Iraola G."/>
            <person name="Ferres I."/>
            <person name="Bierque E."/>
            <person name="Girault D."/>
            <person name="Soupe-Gilbert M.-E."/>
            <person name="Picardeau M."/>
            <person name="Goarant C."/>
        </authorList>
    </citation>
    <scope>NUCLEOTIDE SEQUENCE [LARGE SCALE GENOMIC DNA]</scope>
    <source>
        <strain evidence="3 6">FH2-B-C1</strain>
        <strain evidence="4 5">FH2-B-D1</strain>
    </source>
</reference>
<accession>A0A2M9YKN3</accession>
<keyword evidence="5" id="KW-1185">Reference proteome</keyword>
<dbReference type="Pfam" id="PF08327">
    <property type="entry name" value="AHSA1"/>
    <property type="match status" value="1"/>
</dbReference>
<dbReference type="CDD" id="cd07826">
    <property type="entry name" value="SRPBCC_CalC_Aha1-like_9"/>
    <property type="match status" value="1"/>
</dbReference>
<dbReference type="AlphaFoldDB" id="A0A2M9YKN3"/>
<evidence type="ECO:0000313" key="6">
    <source>
        <dbReference type="Proteomes" id="UP000232188"/>
    </source>
</evidence>
<dbReference type="SUPFAM" id="SSF55961">
    <property type="entry name" value="Bet v1-like"/>
    <property type="match status" value="1"/>
</dbReference>
<dbReference type="InterPro" id="IPR013538">
    <property type="entry name" value="ASHA1/2-like_C"/>
</dbReference>
<dbReference type="RefSeq" id="WP_100786929.1">
    <property type="nucleotide sequence ID" value="NZ_NPDU01000010.1"/>
</dbReference>
<dbReference type="Gene3D" id="3.30.530.20">
    <property type="match status" value="1"/>
</dbReference>